<dbReference type="EMBL" id="JACGWX010000001">
    <property type="protein sequence ID" value="MBA8847255.1"/>
    <property type="molecule type" value="Genomic_DNA"/>
</dbReference>
<feature type="transmembrane region" description="Helical" evidence="2">
    <location>
        <begin position="40"/>
        <end position="64"/>
    </location>
</feature>
<organism evidence="3 4">
    <name type="scientific">Microcella alkalica</name>
    <dbReference type="NCBI Taxonomy" id="355930"/>
    <lineage>
        <taxon>Bacteria</taxon>
        <taxon>Bacillati</taxon>
        <taxon>Actinomycetota</taxon>
        <taxon>Actinomycetes</taxon>
        <taxon>Micrococcales</taxon>
        <taxon>Microbacteriaceae</taxon>
        <taxon>Microcella</taxon>
    </lineage>
</organism>
<evidence type="ECO:0000313" key="3">
    <source>
        <dbReference type="EMBL" id="MBA8847255.1"/>
    </source>
</evidence>
<evidence type="ECO:0000256" key="1">
    <source>
        <dbReference type="SAM" id="MobiDB-lite"/>
    </source>
</evidence>
<dbReference type="AlphaFoldDB" id="A0A839ED44"/>
<accession>A0A839ED44</accession>
<protein>
    <recommendedName>
        <fullName evidence="5">Cell division protein FtsL</fullName>
    </recommendedName>
</protein>
<proteinExistence type="predicted"/>
<dbReference type="RefSeq" id="WP_182490047.1">
    <property type="nucleotide sequence ID" value="NZ_BAAAOV010000005.1"/>
</dbReference>
<feature type="compositionally biased region" description="Low complexity" evidence="1">
    <location>
        <begin position="1"/>
        <end position="18"/>
    </location>
</feature>
<evidence type="ECO:0008006" key="5">
    <source>
        <dbReference type="Google" id="ProtNLM"/>
    </source>
</evidence>
<reference evidence="3 4" key="1">
    <citation type="submission" date="2020-07" db="EMBL/GenBank/DDBJ databases">
        <title>Sequencing the genomes of 1000 actinobacteria strains.</title>
        <authorList>
            <person name="Klenk H.-P."/>
        </authorList>
    </citation>
    <scope>NUCLEOTIDE SEQUENCE [LARGE SCALE GENOMIC DNA]</scope>
    <source>
        <strain evidence="3 4">DSM 19663</strain>
    </source>
</reference>
<keyword evidence="2" id="KW-1133">Transmembrane helix</keyword>
<keyword evidence="4" id="KW-1185">Reference proteome</keyword>
<gene>
    <name evidence="3" type="ORF">FHX53_000819</name>
</gene>
<evidence type="ECO:0000256" key="2">
    <source>
        <dbReference type="SAM" id="Phobius"/>
    </source>
</evidence>
<keyword evidence="2" id="KW-0472">Membrane</keyword>
<dbReference type="Proteomes" id="UP000585905">
    <property type="component" value="Unassembled WGS sequence"/>
</dbReference>
<feature type="compositionally biased region" description="Low complexity" evidence="1">
    <location>
        <begin position="181"/>
        <end position="215"/>
    </location>
</feature>
<feature type="region of interest" description="Disordered" evidence="1">
    <location>
        <begin position="165"/>
        <end position="215"/>
    </location>
</feature>
<comment type="caution">
    <text evidence="3">The sequence shown here is derived from an EMBL/GenBank/DDBJ whole genome shotgun (WGS) entry which is preliminary data.</text>
</comment>
<name>A0A839ED44_9MICO</name>
<sequence>MSALLAPTTPRRAAAPSPRRAPRPVEVVTTLDQRRARPRAVYAVVSTAGAFAILLAQLLLSIALSDGAYRIAALQSMAVELDRNAQVLTESLDTLRSPQNLAANAETLGMVANASPAYLRLADATVLGAPVAAGAGAGVLDGRDSMIGNVLLADVPLVTPASTGEVAGVSPGPSTPGSVASGGIAATGPTAPAAPAAGQPAAPAAPTTIPSPVTN</sequence>
<evidence type="ECO:0000313" key="4">
    <source>
        <dbReference type="Proteomes" id="UP000585905"/>
    </source>
</evidence>
<keyword evidence="2" id="KW-0812">Transmembrane</keyword>
<feature type="region of interest" description="Disordered" evidence="1">
    <location>
        <begin position="1"/>
        <end position="24"/>
    </location>
</feature>